<protein>
    <submittedName>
        <fullName evidence="1">Uncharacterized protein</fullName>
    </submittedName>
</protein>
<reference evidence="1 2" key="1">
    <citation type="submission" date="2018-10" db="EMBL/GenBank/DDBJ databases">
        <title>A high-quality apple genome assembly.</title>
        <authorList>
            <person name="Hu J."/>
        </authorList>
    </citation>
    <scope>NUCLEOTIDE SEQUENCE [LARGE SCALE GENOMIC DNA]</scope>
    <source>
        <strain evidence="2">cv. HFTH1</strain>
        <tissue evidence="1">Young leaf</tissue>
    </source>
</reference>
<dbReference type="Proteomes" id="UP000290289">
    <property type="component" value="Chromosome 8"/>
</dbReference>
<organism evidence="1 2">
    <name type="scientific">Malus domestica</name>
    <name type="common">Apple</name>
    <name type="synonym">Pyrus malus</name>
    <dbReference type="NCBI Taxonomy" id="3750"/>
    <lineage>
        <taxon>Eukaryota</taxon>
        <taxon>Viridiplantae</taxon>
        <taxon>Streptophyta</taxon>
        <taxon>Embryophyta</taxon>
        <taxon>Tracheophyta</taxon>
        <taxon>Spermatophyta</taxon>
        <taxon>Magnoliopsida</taxon>
        <taxon>eudicotyledons</taxon>
        <taxon>Gunneridae</taxon>
        <taxon>Pentapetalae</taxon>
        <taxon>rosids</taxon>
        <taxon>fabids</taxon>
        <taxon>Rosales</taxon>
        <taxon>Rosaceae</taxon>
        <taxon>Amygdaloideae</taxon>
        <taxon>Maleae</taxon>
        <taxon>Malus</taxon>
    </lineage>
</organism>
<accession>A0A498JBX0</accession>
<dbReference type="EMBL" id="RDQH01000334">
    <property type="protein sequence ID" value="RXH92287.1"/>
    <property type="molecule type" value="Genomic_DNA"/>
</dbReference>
<proteinExistence type="predicted"/>
<keyword evidence="2" id="KW-1185">Reference proteome</keyword>
<sequence>MEYGVDQSWTVFAKIRPEIFPPNVLLLKPILHDDGAVLMQSSQGDLVSYTPKEDTCRIVLGNSDDEELRASVSYAETVMYVGTKVSPATGGG</sequence>
<evidence type="ECO:0000313" key="2">
    <source>
        <dbReference type="Proteomes" id="UP000290289"/>
    </source>
</evidence>
<evidence type="ECO:0000313" key="1">
    <source>
        <dbReference type="EMBL" id="RXH92287.1"/>
    </source>
</evidence>
<dbReference type="AlphaFoldDB" id="A0A498JBX0"/>
<comment type="caution">
    <text evidence="1">The sequence shown here is derived from an EMBL/GenBank/DDBJ whole genome shotgun (WGS) entry which is preliminary data.</text>
</comment>
<name>A0A498JBX0_MALDO</name>
<gene>
    <name evidence="1" type="ORF">DVH24_033183</name>
</gene>